<feature type="domain" description="RNase H type-1" evidence="1">
    <location>
        <begin position="8"/>
        <end position="137"/>
    </location>
</feature>
<reference evidence="2" key="1">
    <citation type="submission" date="2022-08" db="EMBL/GenBank/DDBJ databases">
        <authorList>
            <person name="Gutierrez-Valencia J."/>
        </authorList>
    </citation>
    <scope>NUCLEOTIDE SEQUENCE</scope>
</reference>
<keyword evidence="3" id="KW-1185">Reference proteome</keyword>
<evidence type="ECO:0000313" key="2">
    <source>
        <dbReference type="EMBL" id="CAI0462096.1"/>
    </source>
</evidence>
<dbReference type="EMBL" id="CAMGYJ010000008">
    <property type="protein sequence ID" value="CAI0462096.1"/>
    <property type="molecule type" value="Genomic_DNA"/>
</dbReference>
<dbReference type="InterPro" id="IPR036397">
    <property type="entry name" value="RNaseH_sf"/>
</dbReference>
<dbReference type="PANTHER" id="PTHR47723:SF13">
    <property type="entry name" value="PUTATIVE-RELATED"/>
    <property type="match status" value="1"/>
</dbReference>
<evidence type="ECO:0000313" key="3">
    <source>
        <dbReference type="Proteomes" id="UP001154282"/>
    </source>
</evidence>
<dbReference type="CDD" id="cd06222">
    <property type="entry name" value="RNase_H_like"/>
    <property type="match status" value="1"/>
</dbReference>
<sequence length="171" mass="18733">MVNWQGPPEGWVCLNTDGAVNLSEGTAAAGGILRRHDGRFIRAFAANLGGGSITHAELTGIVHGLRLAWDSGARKIEIQTDSVTAVHLIQSGVDMHPHHALIAEARRLIELDWEVKVKHVFRESNFTADYLASLGQSLQIGVQVIDNPSPTLNYWMFFDVMGVQTPRLVNV</sequence>
<gene>
    <name evidence="2" type="ORF">LITE_LOCUS35218</name>
</gene>
<organism evidence="2 3">
    <name type="scientific">Linum tenue</name>
    <dbReference type="NCBI Taxonomy" id="586396"/>
    <lineage>
        <taxon>Eukaryota</taxon>
        <taxon>Viridiplantae</taxon>
        <taxon>Streptophyta</taxon>
        <taxon>Embryophyta</taxon>
        <taxon>Tracheophyta</taxon>
        <taxon>Spermatophyta</taxon>
        <taxon>Magnoliopsida</taxon>
        <taxon>eudicotyledons</taxon>
        <taxon>Gunneridae</taxon>
        <taxon>Pentapetalae</taxon>
        <taxon>rosids</taxon>
        <taxon>fabids</taxon>
        <taxon>Malpighiales</taxon>
        <taxon>Linaceae</taxon>
        <taxon>Linum</taxon>
    </lineage>
</organism>
<evidence type="ECO:0000259" key="1">
    <source>
        <dbReference type="PROSITE" id="PS50879"/>
    </source>
</evidence>
<dbReference type="GO" id="GO:0004523">
    <property type="term" value="F:RNA-DNA hybrid ribonuclease activity"/>
    <property type="evidence" value="ECO:0007669"/>
    <property type="project" value="InterPro"/>
</dbReference>
<dbReference type="GO" id="GO:0003676">
    <property type="term" value="F:nucleic acid binding"/>
    <property type="evidence" value="ECO:0007669"/>
    <property type="project" value="InterPro"/>
</dbReference>
<name>A0AAV0NVE2_9ROSI</name>
<comment type="caution">
    <text evidence="2">The sequence shown here is derived from an EMBL/GenBank/DDBJ whole genome shotgun (WGS) entry which is preliminary data.</text>
</comment>
<dbReference type="InterPro" id="IPR012337">
    <property type="entry name" value="RNaseH-like_sf"/>
</dbReference>
<dbReference type="InterPro" id="IPR044730">
    <property type="entry name" value="RNase_H-like_dom_plant"/>
</dbReference>
<dbReference type="Gene3D" id="3.30.420.10">
    <property type="entry name" value="Ribonuclease H-like superfamily/Ribonuclease H"/>
    <property type="match status" value="1"/>
</dbReference>
<dbReference type="AlphaFoldDB" id="A0AAV0NVE2"/>
<dbReference type="Proteomes" id="UP001154282">
    <property type="component" value="Unassembled WGS sequence"/>
</dbReference>
<dbReference type="InterPro" id="IPR053151">
    <property type="entry name" value="RNase_H-like"/>
</dbReference>
<dbReference type="SUPFAM" id="SSF53098">
    <property type="entry name" value="Ribonuclease H-like"/>
    <property type="match status" value="1"/>
</dbReference>
<protein>
    <recommendedName>
        <fullName evidence="1">RNase H type-1 domain-containing protein</fullName>
    </recommendedName>
</protein>
<dbReference type="InterPro" id="IPR002156">
    <property type="entry name" value="RNaseH_domain"/>
</dbReference>
<dbReference type="PROSITE" id="PS50879">
    <property type="entry name" value="RNASE_H_1"/>
    <property type="match status" value="1"/>
</dbReference>
<dbReference type="Pfam" id="PF13456">
    <property type="entry name" value="RVT_3"/>
    <property type="match status" value="1"/>
</dbReference>
<accession>A0AAV0NVE2</accession>
<dbReference type="PANTHER" id="PTHR47723">
    <property type="entry name" value="OS05G0353850 PROTEIN"/>
    <property type="match status" value="1"/>
</dbReference>
<proteinExistence type="predicted"/>